<dbReference type="Proteomes" id="UP000195137">
    <property type="component" value="Unassembled WGS sequence"/>
</dbReference>
<dbReference type="AlphaFoldDB" id="A0A1Y3GHS5"/>
<dbReference type="RefSeq" id="WP_086637037.1">
    <property type="nucleotide sequence ID" value="NZ_MRZU01000003.1"/>
</dbReference>
<evidence type="ECO:0000313" key="2">
    <source>
        <dbReference type="Proteomes" id="UP000195137"/>
    </source>
</evidence>
<accession>A0A1Y3GHS5</accession>
<name>A0A1Y3GHS5_9EURY</name>
<comment type="caution">
    <text evidence="1">The sequence shown here is derived from an EMBL/GenBank/DDBJ whole genome shotgun (WGS) entry which is preliminary data.</text>
</comment>
<keyword evidence="2" id="KW-1185">Reference proteome</keyword>
<proteinExistence type="predicted"/>
<gene>
    <name evidence="1" type="ORF">AMET1_0636</name>
</gene>
<protein>
    <submittedName>
        <fullName evidence="1">Uncharacterized protein</fullName>
    </submittedName>
</protein>
<evidence type="ECO:0000313" key="1">
    <source>
        <dbReference type="EMBL" id="OUJ18985.1"/>
    </source>
</evidence>
<sequence length="79" mass="9127">MGEKLEELDIEKESGWLYYAKNVDGTLSVFRSKMNRGGGKMDNPEREEIKNTDIEPDYSKYIYYIDGNGDLARAERKNA</sequence>
<organism evidence="1 2">
    <name type="scientific">Methanonatronarchaeum thermophilum</name>
    <dbReference type="NCBI Taxonomy" id="1927129"/>
    <lineage>
        <taxon>Archaea</taxon>
        <taxon>Methanobacteriati</taxon>
        <taxon>Methanobacteriota</taxon>
        <taxon>Methanonatronarchaeia</taxon>
        <taxon>Methanonatronarchaeales</taxon>
        <taxon>Methanonatronarchaeaceae</taxon>
        <taxon>Methanonatronarchaeum</taxon>
    </lineage>
</organism>
<dbReference type="EMBL" id="MRZU01000003">
    <property type="protein sequence ID" value="OUJ18985.1"/>
    <property type="molecule type" value="Genomic_DNA"/>
</dbReference>
<reference evidence="1 2" key="1">
    <citation type="submission" date="2016-12" db="EMBL/GenBank/DDBJ databases">
        <title>Discovery of methanogenic haloarchaea.</title>
        <authorList>
            <person name="Sorokin D.Y."/>
            <person name="Makarova K.S."/>
            <person name="Abbas B."/>
            <person name="Ferrer M."/>
            <person name="Golyshin P.N."/>
        </authorList>
    </citation>
    <scope>NUCLEOTIDE SEQUENCE [LARGE SCALE GENOMIC DNA]</scope>
    <source>
        <strain evidence="1">AMET1</strain>
    </source>
</reference>